<dbReference type="GO" id="GO:0016740">
    <property type="term" value="F:transferase activity"/>
    <property type="evidence" value="ECO:0007669"/>
    <property type="project" value="UniProtKB-KW"/>
</dbReference>
<dbReference type="SUPFAM" id="SSF88713">
    <property type="entry name" value="Glycoside hydrolase/deacetylase"/>
    <property type="match status" value="1"/>
</dbReference>
<reference evidence="5" key="1">
    <citation type="submission" date="2021-01" db="EMBL/GenBank/DDBJ databases">
        <title>Whole genome shotgun sequence of Actinoplanes ferrugineus NBRC 15555.</title>
        <authorList>
            <person name="Komaki H."/>
            <person name="Tamura T."/>
        </authorList>
    </citation>
    <scope>NUCLEOTIDE SEQUENCE</scope>
    <source>
        <strain evidence="5">NBRC 15555</strain>
    </source>
</reference>
<dbReference type="InterPro" id="IPR001173">
    <property type="entry name" value="Glyco_trans_2-like"/>
</dbReference>
<name>A0A919IZH5_9ACTN</name>
<dbReference type="SUPFAM" id="SSF53448">
    <property type="entry name" value="Nucleotide-diphospho-sugar transferases"/>
    <property type="match status" value="1"/>
</dbReference>
<evidence type="ECO:0000313" key="5">
    <source>
        <dbReference type="EMBL" id="GIE10153.1"/>
    </source>
</evidence>
<dbReference type="InterPro" id="IPR011330">
    <property type="entry name" value="Glyco_hydro/deAcase_b/a-brl"/>
</dbReference>
<evidence type="ECO:0000256" key="2">
    <source>
        <dbReference type="ARBA" id="ARBA00022679"/>
    </source>
</evidence>
<evidence type="ECO:0000313" key="6">
    <source>
        <dbReference type="Proteomes" id="UP000598174"/>
    </source>
</evidence>
<dbReference type="EMBL" id="BOMM01000014">
    <property type="protein sequence ID" value="GIE10153.1"/>
    <property type="molecule type" value="Genomic_DNA"/>
</dbReference>
<dbReference type="CDD" id="cd10918">
    <property type="entry name" value="CE4_NodB_like_5s_6s"/>
    <property type="match status" value="1"/>
</dbReference>
<dbReference type="Gene3D" id="3.90.550.10">
    <property type="entry name" value="Spore Coat Polysaccharide Biosynthesis Protein SpsA, Chain A"/>
    <property type="match status" value="1"/>
</dbReference>
<accession>A0A919IZH5</accession>
<dbReference type="Pfam" id="PF01522">
    <property type="entry name" value="Polysacc_deac_1"/>
    <property type="match status" value="1"/>
</dbReference>
<comment type="subcellular location">
    <subcellularLocation>
        <location evidence="1">Secreted</location>
    </subcellularLocation>
</comment>
<dbReference type="Pfam" id="PF00535">
    <property type="entry name" value="Glycos_transf_2"/>
    <property type="match status" value="1"/>
</dbReference>
<evidence type="ECO:0000256" key="3">
    <source>
        <dbReference type="ARBA" id="ARBA00022729"/>
    </source>
</evidence>
<dbReference type="AlphaFoldDB" id="A0A919IZH5"/>
<dbReference type="InterPro" id="IPR029044">
    <property type="entry name" value="Nucleotide-diphossugar_trans"/>
</dbReference>
<dbReference type="GO" id="GO:0005975">
    <property type="term" value="P:carbohydrate metabolic process"/>
    <property type="evidence" value="ECO:0007669"/>
    <property type="project" value="InterPro"/>
</dbReference>
<comment type="caution">
    <text evidence="5">The sequence shown here is derived from an EMBL/GenBank/DDBJ whole genome shotgun (WGS) entry which is preliminary data.</text>
</comment>
<dbReference type="InterPro" id="IPR027791">
    <property type="entry name" value="Galactosyl_T_C"/>
</dbReference>
<sequence>MDATHPFRFSIIVPTYNRREILLDSVASIAATDRPWPCELIVVIDGSQDGSAEALRALDLPLPLTVVEQENQGAAAARNTGALAARGELLLFLDDDMVVEKDLITEHEKTLMAGADASVGHMHIDKRSPRNLMTRGVERWAAQRRARLEKSGGKLGMSDFLTGQLSVRADYFRKVAGFDGGITADGTFGGEDTDLVYRLLQNGAKLQFSAKAISHQRYVVPAAKSIRQWEQAAHADVALSHKHPGMGTMLYANYAGDSVIGRLTRTLAALPAGVLKPVQERVTKRVDNGRMDTATDAVFTMLRRVAYWRGVRSRGGYDMASDAGVRVVAYHGVEQVDDPRIGQYSVAPELFEKQMDALSGAGYTFITGNDLLEHLDGRPLKPRSVLLTFDDAYESLLTHAAPIMARHQAPGMICVVSDELGGYNSWDADSGAVKMPLLSTEQLDHMRRTGWEIESHTRRHAHLPQLNPAALADELAGSRDELDRAGLGTPRFIAFPFGEHDRRVRSQTRKAGYSAAFALLTDGAYPANGNRYALPRVEVQRDTTPEKLLRQLDAPGRIGRGDTLRRELMGLASGVLARVRRTPEHSHSVHSHS</sequence>
<dbReference type="InterPro" id="IPR002509">
    <property type="entry name" value="NODB_dom"/>
</dbReference>
<dbReference type="GO" id="GO:0016810">
    <property type="term" value="F:hydrolase activity, acting on carbon-nitrogen (but not peptide) bonds"/>
    <property type="evidence" value="ECO:0007669"/>
    <property type="project" value="InterPro"/>
</dbReference>
<dbReference type="Pfam" id="PF02709">
    <property type="entry name" value="Glyco_transf_7C"/>
    <property type="match status" value="1"/>
</dbReference>
<feature type="domain" description="NodB homology" evidence="4">
    <location>
        <begin position="383"/>
        <end position="593"/>
    </location>
</feature>
<proteinExistence type="predicted"/>
<organism evidence="5 6">
    <name type="scientific">Paractinoplanes ferrugineus</name>
    <dbReference type="NCBI Taxonomy" id="113564"/>
    <lineage>
        <taxon>Bacteria</taxon>
        <taxon>Bacillati</taxon>
        <taxon>Actinomycetota</taxon>
        <taxon>Actinomycetes</taxon>
        <taxon>Micromonosporales</taxon>
        <taxon>Micromonosporaceae</taxon>
        <taxon>Paractinoplanes</taxon>
    </lineage>
</organism>
<evidence type="ECO:0000256" key="1">
    <source>
        <dbReference type="ARBA" id="ARBA00004613"/>
    </source>
</evidence>
<gene>
    <name evidence="5" type="ORF">Afe05nite_19930</name>
</gene>
<dbReference type="CDD" id="cd00761">
    <property type="entry name" value="Glyco_tranf_GTA_type"/>
    <property type="match status" value="1"/>
</dbReference>
<dbReference type="RefSeq" id="WP_203816722.1">
    <property type="nucleotide sequence ID" value="NZ_BAAABP010000007.1"/>
</dbReference>
<dbReference type="PANTHER" id="PTHR34216:SF3">
    <property type="entry name" value="POLY-BETA-1,6-N-ACETYL-D-GLUCOSAMINE N-DEACETYLASE"/>
    <property type="match status" value="1"/>
</dbReference>
<dbReference type="Proteomes" id="UP000598174">
    <property type="component" value="Unassembled WGS sequence"/>
</dbReference>
<keyword evidence="2" id="KW-0808">Transferase</keyword>
<dbReference type="PANTHER" id="PTHR34216">
    <property type="match status" value="1"/>
</dbReference>
<dbReference type="Gene3D" id="3.20.20.370">
    <property type="entry name" value="Glycoside hydrolase/deacetylase"/>
    <property type="match status" value="1"/>
</dbReference>
<dbReference type="GO" id="GO:0005576">
    <property type="term" value="C:extracellular region"/>
    <property type="evidence" value="ECO:0007669"/>
    <property type="project" value="UniProtKB-SubCell"/>
</dbReference>
<dbReference type="PROSITE" id="PS51677">
    <property type="entry name" value="NODB"/>
    <property type="match status" value="1"/>
</dbReference>
<evidence type="ECO:0000259" key="4">
    <source>
        <dbReference type="PROSITE" id="PS51677"/>
    </source>
</evidence>
<protein>
    <recommendedName>
        <fullName evidence="4">NodB homology domain-containing protein</fullName>
    </recommendedName>
</protein>
<keyword evidence="6" id="KW-1185">Reference proteome</keyword>
<keyword evidence="3" id="KW-0732">Signal</keyword>
<dbReference type="InterPro" id="IPR051398">
    <property type="entry name" value="Polysacch_Deacetylase"/>
</dbReference>